<proteinExistence type="evidence at transcript level"/>
<feature type="compositionally biased region" description="Basic and acidic residues" evidence="1">
    <location>
        <begin position="22"/>
        <end position="37"/>
    </location>
</feature>
<feature type="region of interest" description="Disordered" evidence="1">
    <location>
        <begin position="22"/>
        <end position="48"/>
    </location>
</feature>
<accession>A0A2U7NDI6</accession>
<dbReference type="EMBL" id="KX278428">
    <property type="protein sequence ID" value="ARK07241.1"/>
    <property type="molecule type" value="mRNA"/>
</dbReference>
<organism evidence="3">
    <name type="scientific">Podosphaera xanthii</name>
    <dbReference type="NCBI Taxonomy" id="135283"/>
    <lineage>
        <taxon>Eukaryota</taxon>
        <taxon>Fungi</taxon>
        <taxon>Dikarya</taxon>
        <taxon>Ascomycota</taxon>
        <taxon>Pezizomycotina</taxon>
        <taxon>Leotiomycetes</taxon>
        <taxon>Erysiphales</taxon>
        <taxon>Erysiphaceae</taxon>
        <taxon>Podosphaera</taxon>
    </lineage>
</organism>
<protein>
    <submittedName>
        <fullName evidence="3">Putative secreted effector protein CSEP019</fullName>
    </submittedName>
</protein>
<dbReference type="SMR" id="A0A2U7NDI6"/>
<evidence type="ECO:0000256" key="2">
    <source>
        <dbReference type="SAM" id="SignalP"/>
    </source>
</evidence>
<dbReference type="PANTHER" id="PTHR38849:SF1">
    <property type="entry name" value="SMALL SECRETED PROTEIN"/>
    <property type="match status" value="1"/>
</dbReference>
<dbReference type="AlphaFoldDB" id="A0A2U7NDI6"/>
<feature type="signal peptide" evidence="2">
    <location>
        <begin position="1"/>
        <end position="18"/>
    </location>
</feature>
<evidence type="ECO:0000256" key="1">
    <source>
        <dbReference type="SAM" id="MobiDB-lite"/>
    </source>
</evidence>
<reference evidence="3" key="1">
    <citation type="submission" date="2016-05" db="EMBL/GenBank/DDBJ databases">
        <authorList>
            <person name="Lavstsen T."/>
            <person name="Jespersen J.S."/>
        </authorList>
    </citation>
    <scope>NUCLEOTIDE SEQUENCE</scope>
    <source>
        <strain evidence="3">2086</strain>
    </source>
</reference>
<feature type="compositionally biased region" description="Low complexity" evidence="1">
    <location>
        <begin position="38"/>
        <end position="48"/>
    </location>
</feature>
<reference evidence="3" key="2">
    <citation type="submission" date="2018-06" db="EMBL/GenBank/DDBJ databases">
        <title>Identification of six novel powdery mildew effectors by Agrobacterium tumefaciens-mediated host induced gene silencing (ATM-HIGS) system.</title>
        <authorList>
            <person name="Martinez-Cruz J."/>
            <person name="Romero D."/>
            <person name="de Vicente A."/>
            <person name="Perez-Garcia A."/>
        </authorList>
    </citation>
    <scope>NUCLEOTIDE SEQUENCE</scope>
    <source>
        <strain evidence="3">2086</strain>
    </source>
</reference>
<evidence type="ECO:0000313" key="3">
    <source>
        <dbReference type="EMBL" id="ARK07241.1"/>
    </source>
</evidence>
<dbReference type="PANTHER" id="PTHR38849">
    <property type="entry name" value="SMALL SECRETED PROTEIN"/>
    <property type="match status" value="1"/>
</dbReference>
<sequence length="193" mass="20130">MRFSSSILAFSLLALVIASPLPKDDKESDKGSSKDSGKSQSKASAAGDGVSVLQSQAYNDFSVSDGTAGQAEQDVNKLFSKIDMNNLASVSAEDLKIIKATHDVAEDAEVQGFNPAIAAATGEEAKALENGKIANKVLKTTATVLVLQIKIAQGEEVDPALLEKEQAKMKKNIQLDAAAAGEAMKGVKFEGST</sequence>
<name>A0A2U7NDI6_9PEZI</name>
<keyword evidence="2" id="KW-0732">Signal</keyword>
<feature type="chain" id="PRO_5015965613" evidence="2">
    <location>
        <begin position="19"/>
        <end position="193"/>
    </location>
</feature>